<feature type="compositionally biased region" description="Acidic residues" evidence="2">
    <location>
        <begin position="121"/>
        <end position="131"/>
    </location>
</feature>
<evidence type="ECO:0000256" key="2">
    <source>
        <dbReference type="SAM" id="MobiDB-lite"/>
    </source>
</evidence>
<dbReference type="Proteomes" id="UP000887578">
    <property type="component" value="Unplaced"/>
</dbReference>
<sequence>MSSFLSQHVLQLRKPKLYQAPIIQLPQNSTLQTTTKTPAETTFIPNEGNSNSNKSSEDHAVNFSGQKIPDLPLPVVENDETTTSTTEKPSTTSKFRDYDDDEEEEKDDDHEADFGGCQREFDDDGFEEGDSDSSSGSQNAQSNTAYIPPPYMGGAGAGSCFSSDTIVKLLNGNEKRMVELELEDWVLSAGDDRIGYNKVISWLHRMPNVTETFLKITLENGKVIKITKKHFIYKIDCSGLSLFL</sequence>
<dbReference type="Pfam" id="PF01079">
    <property type="entry name" value="Hint"/>
    <property type="match status" value="1"/>
</dbReference>
<feature type="compositionally biased region" description="Low complexity" evidence="2">
    <location>
        <begin position="81"/>
        <end position="93"/>
    </location>
</feature>
<accession>A0A914PS63</accession>
<keyword evidence="4" id="KW-1185">Reference proteome</keyword>
<dbReference type="SUPFAM" id="SSF51294">
    <property type="entry name" value="Hedgehog/intein (Hint) domain"/>
    <property type="match status" value="1"/>
</dbReference>
<dbReference type="GO" id="GO:0016540">
    <property type="term" value="P:protein autoprocessing"/>
    <property type="evidence" value="ECO:0007669"/>
    <property type="project" value="InterPro"/>
</dbReference>
<keyword evidence="1" id="KW-0217">Developmental protein</keyword>
<evidence type="ECO:0000256" key="1">
    <source>
        <dbReference type="ARBA" id="ARBA00022473"/>
    </source>
</evidence>
<feature type="region of interest" description="Disordered" evidence="2">
    <location>
        <begin position="29"/>
        <end position="148"/>
    </location>
</feature>
<dbReference type="PANTHER" id="PTHR46706">
    <property type="entry name" value="PROTEIN QUA-1-RELATED"/>
    <property type="match status" value="1"/>
</dbReference>
<dbReference type="InterPro" id="IPR036844">
    <property type="entry name" value="Hint_dom_sf"/>
</dbReference>
<dbReference type="PANTHER" id="PTHR46706:SF12">
    <property type="entry name" value="PROTEIN QUA-1-RELATED"/>
    <property type="match status" value="1"/>
</dbReference>
<dbReference type="InterPro" id="IPR003587">
    <property type="entry name" value="Hint_dom_N"/>
</dbReference>
<dbReference type="InterPro" id="IPR006141">
    <property type="entry name" value="Intein_N"/>
</dbReference>
<feature type="compositionally biased region" description="Acidic residues" evidence="2">
    <location>
        <begin position="98"/>
        <end position="111"/>
    </location>
</feature>
<feature type="domain" description="Hint" evidence="3">
    <location>
        <begin position="158"/>
        <end position="240"/>
    </location>
</feature>
<organism evidence="4 5">
    <name type="scientific">Panagrolaimus davidi</name>
    <dbReference type="NCBI Taxonomy" id="227884"/>
    <lineage>
        <taxon>Eukaryota</taxon>
        <taxon>Metazoa</taxon>
        <taxon>Ecdysozoa</taxon>
        <taxon>Nematoda</taxon>
        <taxon>Chromadorea</taxon>
        <taxon>Rhabditida</taxon>
        <taxon>Tylenchina</taxon>
        <taxon>Panagrolaimomorpha</taxon>
        <taxon>Panagrolaimoidea</taxon>
        <taxon>Panagrolaimidae</taxon>
        <taxon>Panagrolaimus</taxon>
    </lineage>
</organism>
<feature type="compositionally biased region" description="Polar residues" evidence="2">
    <location>
        <begin position="29"/>
        <end position="44"/>
    </location>
</feature>
<dbReference type="GO" id="GO:0016539">
    <property type="term" value="P:intein-mediated protein splicing"/>
    <property type="evidence" value="ECO:0007669"/>
    <property type="project" value="InterPro"/>
</dbReference>
<dbReference type="CDD" id="cd00081">
    <property type="entry name" value="Hint"/>
    <property type="match status" value="1"/>
</dbReference>
<evidence type="ECO:0000313" key="5">
    <source>
        <dbReference type="WBParaSite" id="PDA_v2.g18993.t1"/>
    </source>
</evidence>
<dbReference type="SMART" id="SM00306">
    <property type="entry name" value="HintN"/>
    <property type="match status" value="1"/>
</dbReference>
<dbReference type="WBParaSite" id="PDA_v2.g18993.t1">
    <property type="protein sequence ID" value="PDA_v2.g18993.t1"/>
    <property type="gene ID" value="PDA_v2.g18993"/>
</dbReference>
<reference evidence="5" key="1">
    <citation type="submission" date="2022-11" db="UniProtKB">
        <authorList>
            <consortium name="WormBaseParasite"/>
        </authorList>
    </citation>
    <scope>IDENTIFICATION</scope>
</reference>
<dbReference type="Gene3D" id="2.170.16.10">
    <property type="entry name" value="Hedgehog/Intein (Hint) domain"/>
    <property type="match status" value="1"/>
</dbReference>
<proteinExistence type="predicted"/>
<dbReference type="AlphaFoldDB" id="A0A914PS63"/>
<protein>
    <submittedName>
        <fullName evidence="5">Hint domain-containing protein</fullName>
    </submittedName>
</protein>
<dbReference type="InterPro" id="IPR052140">
    <property type="entry name" value="Dev_Signal_Hedgehog-like"/>
</dbReference>
<evidence type="ECO:0000259" key="3">
    <source>
        <dbReference type="SMART" id="SM00306"/>
    </source>
</evidence>
<dbReference type="InterPro" id="IPR001767">
    <property type="entry name" value="Hedgehog_Hint"/>
</dbReference>
<dbReference type="PROSITE" id="PS50817">
    <property type="entry name" value="INTEIN_N_TER"/>
    <property type="match status" value="1"/>
</dbReference>
<name>A0A914PS63_9BILA</name>
<evidence type="ECO:0000313" key="4">
    <source>
        <dbReference type="Proteomes" id="UP000887578"/>
    </source>
</evidence>